<keyword evidence="12" id="KW-1185">Reference proteome</keyword>
<feature type="site" description="Interaction with DNA" evidence="8">
    <location>
        <position position="61"/>
    </location>
</feature>
<dbReference type="InterPro" id="IPR006171">
    <property type="entry name" value="TOPRIM_dom"/>
</dbReference>
<reference evidence="11 12" key="2">
    <citation type="submission" date="2018-06" db="EMBL/GenBank/DDBJ databases">
        <authorList>
            <person name="Zhirakovskaya E."/>
        </authorList>
    </citation>
    <scope>NUCLEOTIDE SEQUENCE [LARGE SCALE GENOMIC DNA]</scope>
    <source>
        <strain evidence="11 12">FBKL4.011</strain>
    </source>
</reference>
<evidence type="ECO:0000256" key="8">
    <source>
        <dbReference type="HAMAP-Rule" id="MF_00953"/>
    </source>
</evidence>
<dbReference type="PANTHER" id="PTHR11390">
    <property type="entry name" value="PROKARYOTIC DNA TOPOISOMERASE"/>
    <property type="match status" value="1"/>
</dbReference>
<dbReference type="SMART" id="SM00436">
    <property type="entry name" value="TOP1Bc"/>
    <property type="match status" value="1"/>
</dbReference>
<feature type="active site" description="O-(5'-phospho-DNA)-tyrosine intermediate" evidence="8">
    <location>
        <position position="311"/>
    </location>
</feature>
<protein>
    <recommendedName>
        <fullName evidence="8">DNA topoisomerase 3</fullName>
        <ecNumber evidence="8">5.6.2.1</ecNumber>
    </recommendedName>
    <alternativeName>
        <fullName evidence="8">DNA topoisomerase III</fullName>
    </alternativeName>
</protein>
<accession>A0A364K7F2</accession>
<dbReference type="InterPro" id="IPR003601">
    <property type="entry name" value="Topo_IA_2"/>
</dbReference>
<dbReference type="GO" id="GO:0000287">
    <property type="term" value="F:magnesium ion binding"/>
    <property type="evidence" value="ECO:0007669"/>
    <property type="project" value="UniProtKB-UniRule"/>
</dbReference>
<evidence type="ECO:0000256" key="7">
    <source>
        <dbReference type="ARBA" id="ARBA00023235"/>
    </source>
</evidence>
<feature type="binding site" evidence="8">
    <location>
        <position position="105"/>
    </location>
    <ligand>
        <name>Mg(2+)</name>
        <dbReference type="ChEBI" id="CHEBI:18420"/>
        <note>catalytic</note>
    </ligand>
</feature>
<feature type="region of interest" description="Interaction with DNA" evidence="8">
    <location>
        <begin position="187"/>
        <end position="192"/>
    </location>
</feature>
<comment type="caution">
    <text evidence="8">Lacks conserved residue(s) required for the propagation of feature annotation.</text>
</comment>
<evidence type="ECO:0000256" key="4">
    <source>
        <dbReference type="ARBA" id="ARBA00022842"/>
    </source>
</evidence>
<dbReference type="EMBL" id="QJKK01000002">
    <property type="protein sequence ID" value="RAL26226.1"/>
    <property type="molecule type" value="Genomic_DNA"/>
</dbReference>
<feature type="site" description="Interaction with DNA" evidence="8">
    <location>
        <position position="176"/>
    </location>
</feature>
<dbReference type="CDD" id="cd00186">
    <property type="entry name" value="TOP1Ac"/>
    <property type="match status" value="1"/>
</dbReference>
<dbReference type="InterPro" id="IPR023406">
    <property type="entry name" value="Topo_IA_AS"/>
</dbReference>
<dbReference type="OrthoDB" id="9803554at2"/>
<dbReference type="Pfam" id="PF01131">
    <property type="entry name" value="Topoisom_bac"/>
    <property type="match status" value="1"/>
</dbReference>
<dbReference type="InterPro" id="IPR003602">
    <property type="entry name" value="Topo_IA_DNA-bd_dom"/>
</dbReference>
<dbReference type="InterPro" id="IPR005738">
    <property type="entry name" value="TopoIII"/>
</dbReference>
<dbReference type="PROSITE" id="PS50880">
    <property type="entry name" value="TOPRIM"/>
    <property type="match status" value="1"/>
</dbReference>
<keyword evidence="6 8" id="KW-0238">DNA-binding</keyword>
<proteinExistence type="inferred from homology"/>
<keyword evidence="3 8" id="KW-0479">Metal-binding</keyword>
<dbReference type="RefSeq" id="WP_113657911.1">
    <property type="nucleotide sequence ID" value="NZ_KZ845664.1"/>
</dbReference>
<comment type="function">
    <text evidence="8">Releases the supercoiling and torsional tension of DNA, which is introduced during the DNA replication and transcription, by transiently cleaving and rejoining one strand of the DNA duplex. Introduces a single-strand break via transesterification at a target site in duplex DNA. The scissile phosphodiester is attacked by the catalytic tyrosine of the enzyme, resulting in the formation of a DNA-(5'-phosphotyrosyl)-enzyme intermediate and the expulsion of a 3'-OH DNA strand. The free DNA strand then undergoes passage around the unbroken strand, thus removing DNA supercoils. Finally, in the religation step, the DNA 3'-OH attacks the covalent intermediate to expel the active-site tyrosine and restore the DNA phosphodiester backbone.</text>
</comment>
<comment type="catalytic activity">
    <reaction evidence="1 8">
        <text>ATP-independent breakage of single-stranded DNA, followed by passage and rejoining.</text>
        <dbReference type="EC" id="5.6.2.1"/>
    </reaction>
</comment>
<dbReference type="InterPro" id="IPR013497">
    <property type="entry name" value="Topo_IA_cen"/>
</dbReference>
<comment type="caution">
    <text evidence="11">The sequence shown here is derived from an EMBL/GenBank/DDBJ whole genome shotgun (WGS) entry which is preliminary data.</text>
</comment>
<dbReference type="GO" id="GO:0043597">
    <property type="term" value="C:cytoplasmic replication fork"/>
    <property type="evidence" value="ECO:0007669"/>
    <property type="project" value="TreeGrafter"/>
</dbReference>
<dbReference type="GO" id="GO:0003917">
    <property type="term" value="F:DNA topoisomerase type I (single strand cut, ATP-independent) activity"/>
    <property type="evidence" value="ECO:0007669"/>
    <property type="project" value="UniProtKB-UniRule"/>
</dbReference>
<feature type="domain" description="Topo IA-type catalytic" evidence="10">
    <location>
        <begin position="153"/>
        <end position="594"/>
    </location>
</feature>
<dbReference type="Proteomes" id="UP000251213">
    <property type="component" value="Unassembled WGS sequence"/>
</dbReference>
<evidence type="ECO:0000259" key="9">
    <source>
        <dbReference type="PROSITE" id="PS50880"/>
    </source>
</evidence>
<dbReference type="CDD" id="cd03362">
    <property type="entry name" value="TOPRIM_TopoIA_TopoIII"/>
    <property type="match status" value="1"/>
</dbReference>
<dbReference type="GO" id="GO:0006281">
    <property type="term" value="P:DNA repair"/>
    <property type="evidence" value="ECO:0007669"/>
    <property type="project" value="TreeGrafter"/>
</dbReference>
<name>A0A364K7F2_9BACL</name>
<dbReference type="Gene3D" id="3.40.50.140">
    <property type="match status" value="1"/>
</dbReference>
<dbReference type="Gene3D" id="1.10.290.10">
    <property type="entry name" value="Topoisomerase I, domain 4"/>
    <property type="match status" value="1"/>
</dbReference>
<dbReference type="SUPFAM" id="SSF56712">
    <property type="entry name" value="Prokaryotic type I DNA topoisomerase"/>
    <property type="match status" value="1"/>
</dbReference>
<dbReference type="GO" id="GO:0006310">
    <property type="term" value="P:DNA recombination"/>
    <property type="evidence" value="ECO:0007669"/>
    <property type="project" value="TreeGrafter"/>
</dbReference>
<dbReference type="Gene3D" id="1.10.460.10">
    <property type="entry name" value="Topoisomerase I, domain 2"/>
    <property type="match status" value="1"/>
</dbReference>
<feature type="site" description="Interaction with DNA" evidence="8">
    <location>
        <position position="313"/>
    </location>
</feature>
<dbReference type="NCBIfam" id="NF005829">
    <property type="entry name" value="PRK07726.1"/>
    <property type="match status" value="1"/>
</dbReference>
<feature type="domain" description="Toprim" evidence="9">
    <location>
        <begin position="3"/>
        <end position="136"/>
    </location>
</feature>
<dbReference type="SMART" id="SM00437">
    <property type="entry name" value="TOP1Ac"/>
    <property type="match status" value="1"/>
</dbReference>
<evidence type="ECO:0000256" key="3">
    <source>
        <dbReference type="ARBA" id="ARBA00022723"/>
    </source>
</evidence>
<evidence type="ECO:0000256" key="5">
    <source>
        <dbReference type="ARBA" id="ARBA00023029"/>
    </source>
</evidence>
<dbReference type="InterPro" id="IPR013824">
    <property type="entry name" value="Topo_IA_cen_sub1"/>
</dbReference>
<dbReference type="AlphaFoldDB" id="A0A364K7F2"/>
<evidence type="ECO:0000256" key="6">
    <source>
        <dbReference type="ARBA" id="ARBA00023125"/>
    </source>
</evidence>
<evidence type="ECO:0000256" key="1">
    <source>
        <dbReference type="ARBA" id="ARBA00000213"/>
    </source>
</evidence>
<evidence type="ECO:0000313" key="12">
    <source>
        <dbReference type="Proteomes" id="UP000251213"/>
    </source>
</evidence>
<keyword evidence="5 8" id="KW-0799">Topoisomerase</keyword>
<feature type="binding site" evidence="8">
    <location>
        <position position="9"/>
    </location>
    <ligand>
        <name>Mg(2+)</name>
        <dbReference type="ChEBI" id="CHEBI:18420"/>
        <note>catalytic</note>
    </ligand>
</feature>
<dbReference type="InterPro" id="IPR034144">
    <property type="entry name" value="TOPRIM_TopoIII"/>
</dbReference>
<keyword evidence="7 8" id="KW-0413">Isomerase</keyword>
<evidence type="ECO:0000256" key="2">
    <source>
        <dbReference type="ARBA" id="ARBA00009446"/>
    </source>
</evidence>
<gene>
    <name evidence="8" type="primary">topB</name>
    <name evidence="11" type="ORF">DL897_04300</name>
</gene>
<reference evidence="11 12" key="1">
    <citation type="submission" date="2018-06" db="EMBL/GenBank/DDBJ databases">
        <title>Thermoflavimicrobium daqus sp. nov., a thermophilic microbe isolated from Moutai-flavour Daqu.</title>
        <authorList>
            <person name="Wang X."/>
            <person name="Zhou H."/>
        </authorList>
    </citation>
    <scope>NUCLEOTIDE SEQUENCE [LARGE SCALE GENOMIC DNA]</scope>
    <source>
        <strain evidence="11 12">FBKL4.011</strain>
    </source>
</reference>
<dbReference type="PRINTS" id="PR00417">
    <property type="entry name" value="PRTPISMRASEI"/>
</dbReference>
<dbReference type="GO" id="GO:0006265">
    <property type="term" value="P:DNA topological change"/>
    <property type="evidence" value="ECO:0007669"/>
    <property type="project" value="UniProtKB-UniRule"/>
</dbReference>
<dbReference type="InterPro" id="IPR023405">
    <property type="entry name" value="Topo_IA_core_domain"/>
</dbReference>
<keyword evidence="4 8" id="KW-0460">Magnesium</keyword>
<evidence type="ECO:0000259" key="10">
    <source>
        <dbReference type="PROSITE" id="PS52039"/>
    </source>
</evidence>
<dbReference type="InterPro" id="IPR000380">
    <property type="entry name" value="Topo_IA"/>
</dbReference>
<feature type="site" description="Interaction with DNA" evidence="8">
    <location>
        <position position="168"/>
    </location>
</feature>
<dbReference type="HAMAP" id="MF_00953">
    <property type="entry name" value="Topoisom_3_prok"/>
    <property type="match status" value="1"/>
</dbReference>
<dbReference type="PANTHER" id="PTHR11390:SF21">
    <property type="entry name" value="DNA TOPOISOMERASE 3-ALPHA"/>
    <property type="match status" value="1"/>
</dbReference>
<dbReference type="SMART" id="SM00493">
    <property type="entry name" value="TOPRIM"/>
    <property type="match status" value="1"/>
</dbReference>
<dbReference type="NCBIfam" id="TIGR01056">
    <property type="entry name" value="topB"/>
    <property type="match status" value="1"/>
</dbReference>
<dbReference type="EC" id="5.6.2.1" evidence="8"/>
<organism evidence="11 12">
    <name type="scientific">Thermoflavimicrobium daqui</name>
    <dbReference type="NCBI Taxonomy" id="2137476"/>
    <lineage>
        <taxon>Bacteria</taxon>
        <taxon>Bacillati</taxon>
        <taxon>Bacillota</taxon>
        <taxon>Bacilli</taxon>
        <taxon>Bacillales</taxon>
        <taxon>Thermoactinomycetaceae</taxon>
        <taxon>Thermoflavimicrobium</taxon>
    </lineage>
</organism>
<comment type="cofactor">
    <cofactor evidence="8">
        <name>Mg(2+)</name>
        <dbReference type="ChEBI" id="CHEBI:18420"/>
    </cofactor>
</comment>
<dbReference type="PROSITE" id="PS00396">
    <property type="entry name" value="TOPO_IA_1"/>
    <property type="match status" value="1"/>
</dbReference>
<sequence length="732" mass="84247">MGKTVVLAEKPSVGKDIAKVLHCHQQKNGYYEGDRYIVTWAFGHLVTLADPERYKEAYKTWRLEDLPILPDRLKLVVIKKTSRQFQQVKTLMTRPDIKQIIIATDAGREGELVARWIIEKTKVKKPIQRLWISSVTDKAIKEGFQRLRDGKQYENLYRSAVARAEADWIVGINATRALTCKHNAQLSCGRVQTPTLSMIAEREMEIRNFQSKPFYGIEVTADNLLKLTWQNRKTNDGRIFSKEKCEQLLTKLKNQDGIITEVKKTKKKRFAPALYDLTELQREANQRFGYSAKETLSILQKLYEYHKVLTYPRTDSRYLSSDIVGTLKDRIEACRVGPYRTLASQAMKHLRPNKHFIDDRKVSDHHAIIPTEEPVILDKLSLKERKIYDLVVRRFLAVMYPPFEYEQTIVQVEIAGETFIARGKVILAQGFKQVYEDYPEEEEKGEGIKEQILPKLERGSHLKIGSIVQTEGKTQPPEPFTEGTLIAAMENPVRFMKRERNDLIKTLGETGGLGTVATRADIIEKLFATFLIEKKGKYIYITSKGKQLLDLVPEELKSPALTAEWEQKLADIAKGKLNQDIFIKEMRKYAKDVVQEIKETTKAFKHDNLSTKKCPDCGKRLLEVKSKKGQMLVCQDRTCGYRKGVARVTNARCPECRKKLELRGEGEGRIFVCGCGYREKYASFEKRKEKEKKGKVSKKEITKYLKQQNQLQEQGNPALKEALAKLFQKDGR</sequence>
<dbReference type="InterPro" id="IPR013825">
    <property type="entry name" value="Topo_IA_cen_sub2"/>
</dbReference>
<dbReference type="GO" id="GO:0003677">
    <property type="term" value="F:DNA binding"/>
    <property type="evidence" value="ECO:0007669"/>
    <property type="project" value="UniProtKB-KW"/>
</dbReference>
<dbReference type="Pfam" id="PF01751">
    <property type="entry name" value="Toprim"/>
    <property type="match status" value="1"/>
</dbReference>
<dbReference type="Gene3D" id="2.70.20.10">
    <property type="entry name" value="Topoisomerase I, domain 3"/>
    <property type="match status" value="1"/>
</dbReference>
<evidence type="ECO:0000313" key="11">
    <source>
        <dbReference type="EMBL" id="RAL26226.1"/>
    </source>
</evidence>
<dbReference type="PROSITE" id="PS52039">
    <property type="entry name" value="TOPO_IA_2"/>
    <property type="match status" value="1"/>
</dbReference>
<dbReference type="InterPro" id="IPR013826">
    <property type="entry name" value="Topo_IA_cen_sub3"/>
</dbReference>
<comment type="similarity">
    <text evidence="2 8">Belongs to the type IA topoisomerase family.</text>
</comment>